<dbReference type="InterPro" id="IPR007110">
    <property type="entry name" value="Ig-like_dom"/>
</dbReference>
<reference evidence="6" key="1">
    <citation type="submission" date="2023-06" db="EMBL/GenBank/DDBJ databases">
        <title>Male Hemibagrus guttatus genome.</title>
        <authorList>
            <person name="Bian C."/>
        </authorList>
    </citation>
    <scope>NUCLEOTIDE SEQUENCE</scope>
    <source>
        <strain evidence="6">Male_cb2023</strain>
        <tissue evidence="6">Muscle</tissue>
    </source>
</reference>
<dbReference type="SUPFAM" id="SSF48726">
    <property type="entry name" value="Immunoglobulin"/>
    <property type="match status" value="1"/>
</dbReference>
<evidence type="ECO:0000256" key="3">
    <source>
        <dbReference type="ARBA" id="ARBA00023319"/>
    </source>
</evidence>
<dbReference type="InterPro" id="IPR051287">
    <property type="entry name" value="TCR_variable_region"/>
</dbReference>
<feature type="domain" description="Ig-like" evidence="5">
    <location>
        <begin position="24"/>
        <end position="117"/>
    </location>
</feature>
<accession>A0AAE0UGV4</accession>
<evidence type="ECO:0000313" key="7">
    <source>
        <dbReference type="Proteomes" id="UP001274896"/>
    </source>
</evidence>
<keyword evidence="3" id="KW-0393">Immunoglobulin domain</keyword>
<keyword evidence="2" id="KW-1064">Adaptive immunity</keyword>
<proteinExistence type="predicted"/>
<organism evidence="6 7">
    <name type="scientific">Hemibagrus guttatus</name>
    <dbReference type="NCBI Taxonomy" id="175788"/>
    <lineage>
        <taxon>Eukaryota</taxon>
        <taxon>Metazoa</taxon>
        <taxon>Chordata</taxon>
        <taxon>Craniata</taxon>
        <taxon>Vertebrata</taxon>
        <taxon>Euteleostomi</taxon>
        <taxon>Actinopterygii</taxon>
        <taxon>Neopterygii</taxon>
        <taxon>Teleostei</taxon>
        <taxon>Ostariophysi</taxon>
        <taxon>Siluriformes</taxon>
        <taxon>Bagridae</taxon>
        <taxon>Hemibagrus</taxon>
    </lineage>
</organism>
<evidence type="ECO:0000259" key="5">
    <source>
        <dbReference type="PROSITE" id="PS50835"/>
    </source>
</evidence>
<keyword evidence="7" id="KW-1185">Reference proteome</keyword>
<evidence type="ECO:0000313" key="6">
    <source>
        <dbReference type="EMBL" id="KAK3505994.1"/>
    </source>
</evidence>
<gene>
    <name evidence="6" type="ORF">QTP70_001031</name>
</gene>
<dbReference type="InterPro" id="IPR036179">
    <property type="entry name" value="Ig-like_dom_sf"/>
</dbReference>
<dbReference type="PANTHER" id="PTHR19367:SF18">
    <property type="entry name" value="T CELL RECEPTOR ALPHA VARIABLE 16"/>
    <property type="match status" value="1"/>
</dbReference>
<evidence type="ECO:0000256" key="1">
    <source>
        <dbReference type="ARBA" id="ARBA00022729"/>
    </source>
</evidence>
<name>A0AAE0UGV4_9TELE</name>
<dbReference type="InterPro" id="IPR013783">
    <property type="entry name" value="Ig-like_fold"/>
</dbReference>
<evidence type="ECO:0000256" key="2">
    <source>
        <dbReference type="ARBA" id="ARBA00023130"/>
    </source>
</evidence>
<protein>
    <recommendedName>
        <fullName evidence="5">Ig-like domain-containing protein</fullName>
    </recommendedName>
</protein>
<keyword evidence="2" id="KW-0391">Immunity</keyword>
<feature type="chain" id="PRO_5042170348" description="Ig-like domain-containing protein" evidence="4">
    <location>
        <begin position="18"/>
        <end position="189"/>
    </location>
</feature>
<dbReference type="Proteomes" id="UP001274896">
    <property type="component" value="Unassembled WGS sequence"/>
</dbReference>
<dbReference type="EMBL" id="JAUCMX010000240">
    <property type="protein sequence ID" value="KAK3505994.1"/>
    <property type="molecule type" value="Genomic_DNA"/>
</dbReference>
<dbReference type="Gene3D" id="2.60.40.10">
    <property type="entry name" value="Immunoglobulins"/>
    <property type="match status" value="1"/>
</dbReference>
<dbReference type="AlphaFoldDB" id="A0AAE0UGV4"/>
<evidence type="ECO:0000256" key="4">
    <source>
        <dbReference type="SAM" id="SignalP"/>
    </source>
</evidence>
<comment type="caution">
    <text evidence="6">The sequence shown here is derived from an EMBL/GenBank/DDBJ whole genome shotgun (WGS) entry which is preliminary data.</text>
</comment>
<feature type="signal peptide" evidence="4">
    <location>
        <begin position="1"/>
        <end position="17"/>
    </location>
</feature>
<dbReference type="GO" id="GO:0002250">
    <property type="term" value="P:adaptive immune response"/>
    <property type="evidence" value="ECO:0007669"/>
    <property type="project" value="UniProtKB-KW"/>
</dbReference>
<dbReference type="PROSITE" id="PS50835">
    <property type="entry name" value="IG_LIKE"/>
    <property type="match status" value="1"/>
</dbReference>
<dbReference type="PANTHER" id="PTHR19367">
    <property type="entry name" value="T-CELL RECEPTOR ALPHA CHAIN V REGION"/>
    <property type="match status" value="1"/>
</dbReference>
<keyword evidence="1 4" id="KW-0732">Signal</keyword>
<sequence>MLFLFVVFFTLADVAEAADNSIKPDQTNVFSTEGSNISLSCTYTGSVNSLHWYRQKPGSRPEFLLLIDESGDSMADSIKPLFTHKVVEEGNNITLSCRYETTVTANTKPCNEHKTLQQIVKTTENIIRVSLSSSKDPYQKVYIYKAVSFVNITSPFYQTLSSPAIYRRNENIWTEHLLNSVTASSPKQN</sequence>
<dbReference type="CDD" id="cd00099">
    <property type="entry name" value="IgV"/>
    <property type="match status" value="1"/>
</dbReference>